<dbReference type="PROSITE" id="PS00108">
    <property type="entry name" value="PROTEIN_KINASE_ST"/>
    <property type="match status" value="1"/>
</dbReference>
<dbReference type="GO" id="GO:0016020">
    <property type="term" value="C:membrane"/>
    <property type="evidence" value="ECO:0007669"/>
    <property type="project" value="TreeGrafter"/>
</dbReference>
<dbReference type="EC" id="2.7.11.1" evidence="1"/>
<evidence type="ECO:0000256" key="6">
    <source>
        <dbReference type="SAM" id="MobiDB-lite"/>
    </source>
</evidence>
<evidence type="ECO:0000256" key="1">
    <source>
        <dbReference type="ARBA" id="ARBA00012513"/>
    </source>
</evidence>
<dbReference type="GO" id="GO:0005524">
    <property type="term" value="F:ATP binding"/>
    <property type="evidence" value="ECO:0007669"/>
    <property type="project" value="UniProtKB-KW"/>
</dbReference>
<evidence type="ECO:0000256" key="2">
    <source>
        <dbReference type="ARBA" id="ARBA00022679"/>
    </source>
</evidence>
<dbReference type="PROSITE" id="PS50181">
    <property type="entry name" value="FBOX"/>
    <property type="match status" value="1"/>
</dbReference>
<dbReference type="Pfam" id="PF00069">
    <property type="entry name" value="Pkinase"/>
    <property type="match status" value="2"/>
</dbReference>
<dbReference type="RefSeq" id="XP_009267831.1">
    <property type="nucleotide sequence ID" value="XM_009269556.1"/>
</dbReference>
<feature type="compositionally biased region" description="Polar residues" evidence="6">
    <location>
        <begin position="669"/>
        <end position="683"/>
    </location>
</feature>
<dbReference type="SUPFAM" id="SSF56112">
    <property type="entry name" value="Protein kinase-like (PK-like)"/>
    <property type="match status" value="1"/>
</dbReference>
<dbReference type="SMART" id="SM00220">
    <property type="entry name" value="S_TKc"/>
    <property type="match status" value="1"/>
</dbReference>
<feature type="compositionally biased region" description="Polar residues" evidence="6">
    <location>
        <begin position="917"/>
        <end position="928"/>
    </location>
</feature>
<dbReference type="PANTHER" id="PTHR24348">
    <property type="entry name" value="SERINE/THREONINE-PROTEIN KINASE UNC-51-RELATED"/>
    <property type="match status" value="1"/>
</dbReference>
<feature type="domain" description="F-box" evidence="8">
    <location>
        <begin position="8"/>
        <end position="56"/>
    </location>
</feature>
<protein>
    <recommendedName>
        <fullName evidence="1">non-specific serine/threonine protein kinase</fullName>
        <ecNumber evidence="1">2.7.11.1</ecNumber>
    </recommendedName>
</protein>
<dbReference type="OrthoDB" id="541276at2759"/>
<feature type="region of interest" description="Disordered" evidence="6">
    <location>
        <begin position="655"/>
        <end position="683"/>
    </location>
</feature>
<evidence type="ECO:0000313" key="10">
    <source>
        <dbReference type="Proteomes" id="UP000014064"/>
    </source>
</evidence>
<dbReference type="Proteomes" id="UP000014064">
    <property type="component" value="Unassembled WGS sequence"/>
</dbReference>
<evidence type="ECO:0000256" key="5">
    <source>
        <dbReference type="ARBA" id="ARBA00022840"/>
    </source>
</evidence>
<feature type="region of interest" description="Disordered" evidence="6">
    <location>
        <begin position="1215"/>
        <end position="1545"/>
    </location>
</feature>
<dbReference type="GO" id="GO:0005829">
    <property type="term" value="C:cytosol"/>
    <property type="evidence" value="ECO:0007669"/>
    <property type="project" value="TreeGrafter"/>
</dbReference>
<feature type="compositionally biased region" description="Polar residues" evidence="6">
    <location>
        <begin position="1482"/>
        <end position="1506"/>
    </location>
</feature>
<feature type="compositionally biased region" description="Low complexity" evidence="6">
    <location>
        <begin position="1470"/>
        <end position="1481"/>
    </location>
</feature>
<feature type="region of interest" description="Disordered" evidence="6">
    <location>
        <begin position="909"/>
        <end position="928"/>
    </location>
</feature>
<dbReference type="GO" id="GO:0000045">
    <property type="term" value="P:autophagosome assembly"/>
    <property type="evidence" value="ECO:0007669"/>
    <property type="project" value="TreeGrafter"/>
</dbReference>
<dbReference type="Gene3D" id="1.10.510.10">
    <property type="entry name" value="Transferase(Phosphotransferase) domain 1"/>
    <property type="match status" value="1"/>
</dbReference>
<feature type="compositionally biased region" description="Low complexity" evidence="6">
    <location>
        <begin position="706"/>
        <end position="723"/>
    </location>
</feature>
<keyword evidence="5" id="KW-0067">ATP-binding</keyword>
<evidence type="ECO:0000259" key="8">
    <source>
        <dbReference type="PROSITE" id="PS50181"/>
    </source>
</evidence>
<dbReference type="InterPro" id="IPR001810">
    <property type="entry name" value="F-box_dom"/>
</dbReference>
<feature type="domain" description="Protein kinase" evidence="7">
    <location>
        <begin position="785"/>
        <end position="1161"/>
    </location>
</feature>
<dbReference type="SMART" id="SM00256">
    <property type="entry name" value="FBOX"/>
    <property type="match status" value="1"/>
</dbReference>
<dbReference type="eggNOG" id="KOG0583">
    <property type="taxonomic scope" value="Eukaryota"/>
</dbReference>
<feature type="compositionally biased region" description="Polar residues" evidence="6">
    <location>
        <begin position="335"/>
        <end position="345"/>
    </location>
</feature>
<evidence type="ECO:0000256" key="4">
    <source>
        <dbReference type="ARBA" id="ARBA00022777"/>
    </source>
</evidence>
<organism evidence="9 10">
    <name type="scientific">Wallemia ichthyophaga (strain EXF-994 / CBS 113033)</name>
    <dbReference type="NCBI Taxonomy" id="1299270"/>
    <lineage>
        <taxon>Eukaryota</taxon>
        <taxon>Fungi</taxon>
        <taxon>Dikarya</taxon>
        <taxon>Basidiomycota</taxon>
        <taxon>Wallemiomycotina</taxon>
        <taxon>Wallemiomycetes</taxon>
        <taxon>Wallemiales</taxon>
        <taxon>Wallemiaceae</taxon>
        <taxon>Wallemia</taxon>
    </lineage>
</organism>
<evidence type="ECO:0000313" key="9">
    <source>
        <dbReference type="EMBL" id="EOR01569.1"/>
    </source>
</evidence>
<dbReference type="Gene3D" id="3.30.200.20">
    <property type="entry name" value="Phosphorylase Kinase, domain 1"/>
    <property type="match status" value="1"/>
</dbReference>
<dbReference type="GO" id="GO:0000407">
    <property type="term" value="C:phagophore assembly site"/>
    <property type="evidence" value="ECO:0007669"/>
    <property type="project" value="TreeGrafter"/>
</dbReference>
<dbReference type="InterPro" id="IPR000719">
    <property type="entry name" value="Prot_kinase_dom"/>
</dbReference>
<dbReference type="GeneID" id="20377307"/>
<dbReference type="SUPFAM" id="SSF81383">
    <property type="entry name" value="F-box domain"/>
    <property type="match status" value="1"/>
</dbReference>
<dbReference type="InterPro" id="IPR008271">
    <property type="entry name" value="Ser/Thr_kinase_AS"/>
</dbReference>
<gene>
    <name evidence="9" type="ORF">J056_004355</name>
</gene>
<feature type="region of interest" description="Disordered" evidence="6">
    <location>
        <begin position="334"/>
        <end position="353"/>
    </location>
</feature>
<dbReference type="HOGENOM" id="CLU_246020_0_0_1"/>
<feature type="compositionally biased region" description="Acidic residues" evidence="6">
    <location>
        <begin position="732"/>
        <end position="744"/>
    </location>
</feature>
<feature type="compositionally biased region" description="Low complexity" evidence="6">
    <location>
        <begin position="1346"/>
        <end position="1368"/>
    </location>
</feature>
<dbReference type="KEGG" id="wic:J056_004355"/>
<dbReference type="InterPro" id="IPR036047">
    <property type="entry name" value="F-box-like_dom_sf"/>
</dbReference>
<feature type="region of interest" description="Disordered" evidence="6">
    <location>
        <begin position="561"/>
        <end position="583"/>
    </location>
</feature>
<dbReference type="PROSITE" id="PS50011">
    <property type="entry name" value="PROTEIN_KINASE_DOM"/>
    <property type="match status" value="1"/>
</dbReference>
<dbReference type="STRING" id="1299270.R9AH74"/>
<evidence type="ECO:0000259" key="7">
    <source>
        <dbReference type="PROSITE" id="PS50011"/>
    </source>
</evidence>
<keyword evidence="2" id="KW-0808">Transferase</keyword>
<dbReference type="InterPro" id="IPR011009">
    <property type="entry name" value="Kinase-like_dom_sf"/>
</dbReference>
<feature type="compositionally biased region" description="Polar residues" evidence="6">
    <location>
        <begin position="1309"/>
        <end position="1323"/>
    </location>
</feature>
<dbReference type="GO" id="GO:0005776">
    <property type="term" value="C:autophagosome"/>
    <property type="evidence" value="ECO:0007669"/>
    <property type="project" value="TreeGrafter"/>
</dbReference>
<dbReference type="PANTHER" id="PTHR24348:SF22">
    <property type="entry name" value="NON-SPECIFIC SERINE_THREONINE PROTEIN KINASE"/>
    <property type="match status" value="1"/>
</dbReference>
<keyword evidence="3" id="KW-0547">Nucleotide-binding</keyword>
<name>R9AH74_WALI9</name>
<reference evidence="10" key="1">
    <citation type="journal article" date="2013" name="BMC Genomics">
        <title>Genome and transcriptome sequencing of the halophilic fungus Wallemia ichthyophaga: haloadaptations present and absent.</title>
        <authorList>
            <person name="Zajc J."/>
            <person name="Liu Y."/>
            <person name="Dai W."/>
            <person name="Yang Z."/>
            <person name="Hu J."/>
            <person name="Gostincar C."/>
            <person name="Gunde-Cimerman N."/>
        </authorList>
    </citation>
    <scope>NUCLEOTIDE SEQUENCE [LARGE SCALE GENOMIC DNA]</scope>
    <source>
        <strain evidence="10">EXF-994 / CBS 113033</strain>
    </source>
</reference>
<feature type="compositionally biased region" description="Basic and acidic residues" evidence="6">
    <location>
        <begin position="1400"/>
        <end position="1416"/>
    </location>
</feature>
<dbReference type="EMBL" id="KE007230">
    <property type="protein sequence ID" value="EOR01569.1"/>
    <property type="molecule type" value="Genomic_DNA"/>
</dbReference>
<feature type="compositionally biased region" description="Basic and acidic residues" evidence="6">
    <location>
        <begin position="1244"/>
        <end position="1262"/>
    </location>
</feature>
<evidence type="ECO:0000256" key="3">
    <source>
        <dbReference type="ARBA" id="ARBA00022741"/>
    </source>
</evidence>
<accession>R9AH74</accession>
<feature type="compositionally biased region" description="Polar residues" evidence="6">
    <location>
        <begin position="1287"/>
        <end position="1297"/>
    </location>
</feature>
<dbReference type="InterPro" id="IPR045269">
    <property type="entry name" value="Atg1-like"/>
</dbReference>
<keyword evidence="10" id="KW-1185">Reference proteome</keyword>
<feature type="compositionally biased region" description="Low complexity" evidence="6">
    <location>
        <begin position="1418"/>
        <end position="1438"/>
    </location>
</feature>
<proteinExistence type="predicted"/>
<dbReference type="GO" id="GO:0010506">
    <property type="term" value="P:regulation of autophagy"/>
    <property type="evidence" value="ECO:0007669"/>
    <property type="project" value="InterPro"/>
</dbReference>
<feature type="compositionally biased region" description="Polar residues" evidence="6">
    <location>
        <begin position="569"/>
        <end position="579"/>
    </location>
</feature>
<dbReference type="GO" id="GO:0004674">
    <property type="term" value="F:protein serine/threonine kinase activity"/>
    <property type="evidence" value="ECO:0007669"/>
    <property type="project" value="UniProtKB-EC"/>
</dbReference>
<keyword evidence="4" id="KW-0418">Kinase</keyword>
<dbReference type="Gene3D" id="1.20.1280.50">
    <property type="match status" value="1"/>
</dbReference>
<dbReference type="Pfam" id="PF00646">
    <property type="entry name" value="F-box"/>
    <property type="match status" value="1"/>
</dbReference>
<feature type="region of interest" description="Disordered" evidence="6">
    <location>
        <begin position="706"/>
        <end position="746"/>
    </location>
</feature>
<feature type="compositionally biased region" description="Polar residues" evidence="6">
    <location>
        <begin position="1448"/>
        <end position="1460"/>
    </location>
</feature>
<sequence>MSTMTRFQDPLVAFPPELVLRIISELDVSSLSAMRECSKSWNTFVDVHEEVLFTLIRDKQGRLFEDALNTLESVGGGYDKCNNWRDLFINDNKVQSNIKSNHPKIFERFVNTGMTLTWRFKPDFDLNFVVITAHQGGVKVFDLNTSEALWEIPEEEVRPHAHLEYSNGHFCIDRFGNALEVWRRNDIENAYRGEHDEMLPENRGHFTRVAILPHERETRGFQLDYPHLSVVSSEGHGYLYDVSGTPSLIRQVDIERGAIGHLDQCPAAIVFSIGTNGYHFHSKTDGRLMGTFPPQESNLTPANYFHAHHPQPPMPGGSAGTENIPAPSQHVENTRLGNGTLQENPPSRPRTHEMASLQGDDWGAGMIDGPYFVGISRSGRLVLCSDWEATLATPSLASQTVSVLESETDDSRFDLGGWLSVRHGKVLFEVSDRIYILHLPPQGELLNPATAPPIQTVPSNSYAQLPVPISYMSVHSDAVMSTYATLLFNAVRIGVAKHIRILSFAGEVDDSSKWIDPQSPENEDPHRNFILEVMQDNANMLVPEDEDEIENIIEDFDQDEQDWEDVSEENSSATQLSSPPASPAHRFISIHEASHFDRRQSAAQAAPGIPITPSSESYLPFPRSASPAPATLAPSPSLSHAVVSSPLAVHATLSPPATPSLAKRPLNPITHSPRSSIASVTSPTHRQSMALAVSLSLAGSVASSRCSSSSAQSRLSSRRSSLSDYPSKWSDEGGDERDSDDDQGCDIFKLGDVFGEGYDFQGQPVRSVELGTQTQQRLTDRPKKMEVVKKLGTGSYAAVYAMKEILQSDHDSDEDDFELSGVPNKNVNKGGQPRMFALKALSKKNLDDSQLEIQMYEARIHQSLPVNQNIVTLYHTLETSNWLFLLMEYCPGQDLYYWLQGRLDESSLDLDEESDQEVSMSNEMTPSASTLAATPLARNGHSLMDKYLGGVGNKTPSTPSLLANVDTRNTMEGRARLRLISRMFESMCEAVAVCHDNGISHRDIKPENFIVTDGVDVIQLGDGRTKKERKVICKLTDFGLSTFDTQSSDFDCGSKSYMAFECRNNLNPTYNPKPADVWSLGIVLLNMLFKRNPWGEPSVEADESFDYYCQDPQMFLTGAFALTEPAAEFLAKNVLCEETKDHHRVGAREFGRWARDLHKHVELPNQPSPLSNSIRPAVLGNSFTPLNIPSRPQSPVKLSRSDVLNNNFSEIANTSSPRLNKVATGNEDFDPDLDDTLPSPLPMPERKLESENEMNRMVEEATPRVTKSSPNKSALLEFEDRDDITPGQKSSMSFQKNKPTKVQRESFEHTTTPTMATAWNSYGQRRDRIGKRQQAANQSGGGGGNVTPNGSTPSNHTSPTKSTTPSKPGFRPLNTSAPAQGGISKEAPNKPVGVYRPPAARKEKDNKEIGYGEKKVYNNGNVNENANTNKDATTANANEQRQAELRKMQSQVPYKSSSFKTGPHKPTTKGNNNGYQGANQATKSATNSSTHRANESGQRAIASRQQPTRELETDSQQTSKSYNKHKPTKTFEHIQQAPKSSRPFARLVGLPFGHVHSER</sequence>